<dbReference type="Proteomes" id="UP001500507">
    <property type="component" value="Unassembled WGS sequence"/>
</dbReference>
<dbReference type="InterPro" id="IPR026891">
    <property type="entry name" value="Fn3-like"/>
</dbReference>
<dbReference type="PANTHER" id="PTHR30620">
    <property type="entry name" value="PERIPLASMIC BETA-GLUCOSIDASE-RELATED"/>
    <property type="match status" value="1"/>
</dbReference>
<comment type="similarity">
    <text evidence="2 7">Belongs to the glycosyl hydrolase 3 family.</text>
</comment>
<dbReference type="InterPro" id="IPR013783">
    <property type="entry name" value="Ig-like_fold"/>
</dbReference>
<comment type="caution">
    <text evidence="9">The sequence shown here is derived from an EMBL/GenBank/DDBJ whole genome shotgun (WGS) entry which is preliminary data.</text>
</comment>
<dbReference type="EC" id="3.2.1.21" evidence="3"/>
<evidence type="ECO:0000256" key="6">
    <source>
        <dbReference type="ARBA" id="ARBA00023295"/>
    </source>
</evidence>
<dbReference type="SUPFAM" id="SSF52279">
    <property type="entry name" value="Beta-D-glucan exohydrolase, C-terminal domain"/>
    <property type="match status" value="1"/>
</dbReference>
<dbReference type="SUPFAM" id="SSF51445">
    <property type="entry name" value="(Trans)glycosidases"/>
    <property type="match status" value="1"/>
</dbReference>
<dbReference type="InterPro" id="IPR002772">
    <property type="entry name" value="Glyco_hydro_3_C"/>
</dbReference>
<dbReference type="Gene3D" id="3.40.50.1700">
    <property type="entry name" value="Glycoside hydrolase family 3 C-terminal domain"/>
    <property type="match status" value="1"/>
</dbReference>
<accession>A0ABN1MGV8</accession>
<evidence type="ECO:0000313" key="9">
    <source>
        <dbReference type="EMBL" id="GAA0872346.1"/>
    </source>
</evidence>
<feature type="domain" description="Fibronectin type III-like" evidence="8">
    <location>
        <begin position="660"/>
        <end position="729"/>
    </location>
</feature>
<comment type="catalytic activity">
    <reaction evidence="1">
        <text>Hydrolysis of terminal, non-reducing beta-D-glucosyl residues with release of beta-D-glucose.</text>
        <dbReference type="EC" id="3.2.1.21"/>
    </reaction>
</comment>
<evidence type="ECO:0000256" key="1">
    <source>
        <dbReference type="ARBA" id="ARBA00000448"/>
    </source>
</evidence>
<keyword evidence="6 7" id="KW-0326">Glycosidase</keyword>
<keyword evidence="10" id="KW-1185">Reference proteome</keyword>
<evidence type="ECO:0000256" key="2">
    <source>
        <dbReference type="ARBA" id="ARBA00005336"/>
    </source>
</evidence>
<dbReference type="NCBIfam" id="NF011678">
    <property type="entry name" value="PRK15098.1"/>
    <property type="match status" value="1"/>
</dbReference>
<dbReference type="Gene3D" id="2.60.40.10">
    <property type="entry name" value="Immunoglobulins"/>
    <property type="match status" value="1"/>
</dbReference>
<organism evidence="9 10">
    <name type="scientific">Gangjinia marincola</name>
    <dbReference type="NCBI Taxonomy" id="578463"/>
    <lineage>
        <taxon>Bacteria</taxon>
        <taxon>Pseudomonadati</taxon>
        <taxon>Bacteroidota</taxon>
        <taxon>Flavobacteriia</taxon>
        <taxon>Flavobacteriales</taxon>
        <taxon>Flavobacteriaceae</taxon>
        <taxon>Gangjinia</taxon>
    </lineage>
</organism>
<proteinExistence type="inferred from homology"/>
<evidence type="ECO:0000259" key="8">
    <source>
        <dbReference type="SMART" id="SM01217"/>
    </source>
</evidence>
<dbReference type="InterPro" id="IPR001764">
    <property type="entry name" value="Glyco_hydro_3_N"/>
</dbReference>
<dbReference type="PROSITE" id="PS00775">
    <property type="entry name" value="GLYCOSYL_HYDROL_F3"/>
    <property type="match status" value="1"/>
</dbReference>
<evidence type="ECO:0000256" key="3">
    <source>
        <dbReference type="ARBA" id="ARBA00012744"/>
    </source>
</evidence>
<dbReference type="InterPro" id="IPR017853">
    <property type="entry name" value="GH"/>
</dbReference>
<sequence length="740" mass="81852">MKNSAQNSTKSAIDYKVDSLLAIMTLEEKVGQMNQYNGFWNVTGPTPQDGDAAKKYDDLRRGRVGSMLNVRGVKEVRAVQKVAVEESRLGIPLIIGFDVIHGYKTLSPIPIAESASWDMEAIEKSAKMAALEASAAGINWTFAPMVDISRDARWGRVMEGGGEDPYLGSLIAKARVRGFQGKDLSSASTIAACAKHFAAYGFAEGGRDYNTVDIGTSTLYNTVFPPFRATVDAGVMTFMNSFNELNGIPATGDSFLQRDILKGKWGFDGFVVSDWGSIKEMIDHGYAQDLKDAARLAVIAGSDMDMESYAYVDRLVALVNEKKVDVALIDDSVKRILKAKYELGLFDDPYRYCDEAREKKITGSKEINEAALDIAKKSIVLLKNELNLLPLKKEGQKIAVIGALANDKTSPLGSWRIAAEDETAVSVLEGLQNYNKNEYTYAKGVDVTTGRTDFVYELDINTTDRSEIPQAVAVAKKADVVIMVLGEHGFQSGEARSRTQLDLPGLQQELLEAVYAENKKVILVLTNGRPLALPWAAENVPAIVEAWQLGTQSGHAIAQVLYGDYNPSGKLPMTFPRSVGQVPIYYNYKNTGRPNKQDDRIVFWSHYTDEENTPLFPFGHGLSYSTFEYSDFSINNEFNTNGKITAQINLKNTGIFKGKEVVQLYIRDKFASVTRPVRELKGFKMVELTPRETQTITFELKKEDLSFFNNEGEFIFEPGEFEIYIGGSSITTMGDTVTIE</sequence>
<dbReference type="Pfam" id="PF14310">
    <property type="entry name" value="Fn3-like"/>
    <property type="match status" value="1"/>
</dbReference>
<dbReference type="Pfam" id="PF01915">
    <property type="entry name" value="Glyco_hydro_3_C"/>
    <property type="match status" value="1"/>
</dbReference>
<protein>
    <recommendedName>
        <fullName evidence="3">beta-glucosidase</fullName>
        <ecNumber evidence="3">3.2.1.21</ecNumber>
    </recommendedName>
</protein>
<dbReference type="InterPro" id="IPR051915">
    <property type="entry name" value="Cellulose_Degrad_GH3"/>
</dbReference>
<dbReference type="Pfam" id="PF00933">
    <property type="entry name" value="Glyco_hydro_3"/>
    <property type="match status" value="1"/>
</dbReference>
<evidence type="ECO:0000256" key="5">
    <source>
        <dbReference type="ARBA" id="ARBA00022801"/>
    </source>
</evidence>
<evidence type="ECO:0000313" key="10">
    <source>
        <dbReference type="Proteomes" id="UP001500507"/>
    </source>
</evidence>
<dbReference type="PRINTS" id="PR00133">
    <property type="entry name" value="GLHYDRLASE3"/>
</dbReference>
<reference evidence="9 10" key="1">
    <citation type="journal article" date="2019" name="Int. J. Syst. Evol. Microbiol.">
        <title>The Global Catalogue of Microorganisms (GCM) 10K type strain sequencing project: providing services to taxonomists for standard genome sequencing and annotation.</title>
        <authorList>
            <consortium name="The Broad Institute Genomics Platform"/>
            <consortium name="The Broad Institute Genome Sequencing Center for Infectious Disease"/>
            <person name="Wu L."/>
            <person name="Ma J."/>
        </authorList>
    </citation>
    <scope>NUCLEOTIDE SEQUENCE [LARGE SCALE GENOMIC DNA]</scope>
    <source>
        <strain evidence="9 10">JCM 16082</strain>
    </source>
</reference>
<keyword evidence="5 7" id="KW-0378">Hydrolase</keyword>
<dbReference type="SMART" id="SM01217">
    <property type="entry name" value="Fn3_like"/>
    <property type="match status" value="1"/>
</dbReference>
<keyword evidence="4" id="KW-0732">Signal</keyword>
<gene>
    <name evidence="9" type="primary">bglX</name>
    <name evidence="9" type="ORF">GCM10009117_14930</name>
</gene>
<dbReference type="InterPro" id="IPR036881">
    <property type="entry name" value="Glyco_hydro_3_C_sf"/>
</dbReference>
<dbReference type="InterPro" id="IPR036962">
    <property type="entry name" value="Glyco_hydro_3_N_sf"/>
</dbReference>
<dbReference type="EMBL" id="BAAAFG010000014">
    <property type="protein sequence ID" value="GAA0872346.1"/>
    <property type="molecule type" value="Genomic_DNA"/>
</dbReference>
<evidence type="ECO:0000256" key="4">
    <source>
        <dbReference type="ARBA" id="ARBA00022729"/>
    </source>
</evidence>
<dbReference type="PANTHER" id="PTHR30620:SF16">
    <property type="entry name" value="LYSOSOMAL BETA GLUCOSIDASE"/>
    <property type="match status" value="1"/>
</dbReference>
<name>A0ABN1MGV8_9FLAO</name>
<dbReference type="InterPro" id="IPR019800">
    <property type="entry name" value="Glyco_hydro_3_AS"/>
</dbReference>
<evidence type="ECO:0000256" key="7">
    <source>
        <dbReference type="RuleBase" id="RU361161"/>
    </source>
</evidence>
<dbReference type="Gene3D" id="3.20.20.300">
    <property type="entry name" value="Glycoside hydrolase, family 3, N-terminal domain"/>
    <property type="match status" value="1"/>
</dbReference>